<keyword evidence="6" id="KW-0175">Coiled coil</keyword>
<reference evidence="9 10" key="1">
    <citation type="submission" date="2019-11" db="EMBL/GenBank/DDBJ databases">
        <title>FDA dAtabase for Regulatory Grade micrObial Sequences (FDA-ARGOS): Supporting development and validation of Infectious Disease Dx tests.</title>
        <authorList>
            <person name="Damon A."/>
            <person name="Tallon L."/>
            <person name="Sadzewicz L."/>
            <person name="Vavikolanu K."/>
            <person name="Mehta A."/>
            <person name="Aluvathingal J."/>
            <person name="Nadendla S."/>
            <person name="Myers T."/>
            <person name="Yan Y."/>
            <person name="Sichtig H."/>
        </authorList>
    </citation>
    <scope>NUCLEOTIDE SEQUENCE [LARGE SCALE GENOMIC DNA]</scope>
    <source>
        <strain evidence="9 10">FDAARGOS_740</strain>
    </source>
</reference>
<feature type="region of interest" description="Disordered" evidence="7">
    <location>
        <begin position="812"/>
        <end position="831"/>
    </location>
</feature>
<sequence length="4102" mass="441688">MLFNRQGLQQKNWRMVKKGKHILFGCSLFFVVGGVSVNGPQVTYASEINSSELSVKQDNISNKNTAVSTSELNDEKQTESLNNTTLENNTLSESKEKIILKKEANKEELKNLVDKIKKADISGKTEKSVKELNLVLSRAEKALDNKEITQEEIDKEVKLLKVVFENLEDKSRGDKKSEIKKDDDKSDSEKDTKEKQQVNNTEDVARRHNEKITKATNIVKEINSLASEINYEFSDSEKELVNTIEKLPTTDNNSEESIQKLLNEAIYLRNRVANRVTRANSGRRDPRNGKVIDKNGESGFRAIWLASIANKYEGSNNLVNENRTNLTFYNSDTLFSVMTAYGKRGNGEPLVRYQNGPKRGEENPTPYYVKRVGVISGLNQVKGLKLRVAYKDFRTGNKEEVDIAANYWNVNNPEVQMALVGTIGDGGNVTPGTYHITIGANGTYKQNTITYTLTIKPQSERNTVNNLTPTYVDDIRHLTENEKNALIEKFKAEHPNVVNRANHVDFDHAEISADGTTMTIHFKDGFNPKTIQTNATNDVEAKHQSITAYFGDSKELYTNPRQLVRSKTGNEVPSTAQVTYKTPFNLQQTGTRNVVVTTTYENGITKDVTTPYTVLDFIGKQDKKINQNQSGQLGDARNYITVSDNSALPSELTVRWKGGSSTVDTSAAGVQHKEIEILRGNHLMKTVTIPVEIVDNINPTITAPDSVLLTRLEGLPSEINISAQDNNKGVGLKDGTAVTVENLPAPLTYNAAKSKIEINGVIPNNFQLGKSSIQVTVKAVDKKGNTATKNITFNIQSQTQKYTAVANPQKQEVSYGETPDAGTSIQRNGLPTGTRYGWATAPNTTTGPGDKAGVVTVTYPDGSTDTVSVTVKVRKLSDEHEPTGKTITVNQNEPVTNDRLKAAVTISSNGNSKVRSVTPVGNISTTNAGPQTIKATVTYLDNTTDPVDIPLEVKDITAPTIQTPTDRQNWDLIALDRTLPPIKVISADNAGGTGIKSTTVTGLPDFLVYDNATKTIKFKNGVQEVTKLPAGQDSKIYNVNIQVTDNSNNSSQRTVAITVKSMTTKYSATANPQKQTVSYGETPNAGTSINKNELPEGTSYTWRTMPNTTTGPGQKAGVVIVTYPDGSTDLVDVTVDVRKLSEEHEPTATKIVKNQNGLVSNADLKAAVTISNNGASKVKSVTPVGTINTVEAGEKEISAMVTYLDDTTDTVKIPLEVKDVTPPTIQTPVNGQNVDLIALDKAFSPIKVTSNDNAGGSGVQSTTVTDLPDFLTYDDATKTIKFKEGTKEVPKLPVGTDSQTYTTTIRVTDNANNSSTSHLTFIVKSMTTKYDATSNTQKQTVSYGETPDAGTSVNKTGLPEGTSYAWKTTPVTTDGPGEKDGVVEVTYKDGSKDMVNVKVTVKELSSEYEVTGNEIVVNQNDRVSNDDLKAKVTATSKVGNVDGTDKISKVEPKAEISTANYGDQNITATVTFKDGTTKEVTIPLKVKDVTKPTIQTPEDNTNWEMTALDKALPNMEVRAEDNANGSGIKNVTVIGLPDYLEYDSATYTIKFKSGKDTVEKLPENIPSQEFTLNIRAEDNAGNVRERTAKITVFSMSAKKEPTPIPQNTSYGKVPDPNASVDKEGLPEGTNVTWKTPPVVNTPGTTTGEVEITYPDGSKDVVTVNVTVRKVSEDFTATGTQIEVNQNEAVTSDMLKAAVTTVNAQGENGNAKIATVEAKTLINTEAYGEQTIQAKVTYIDGSEQEVTIPLEVRDVTPPTIQTPTNGQNWNLIAVEGQDPNIAVTSEDNAGGSGVKSTTVTGLPDFLEYNESTKKIQFKTGVTQVPSLPVGTDVRSHNVTITVVDNAGNETTTNVTITVKSMTTKYEATPNSEKQTVSYGVTPDVATSVNTSGLPEGTRYAWTITPVTTTPGEKDGVVEVTYKDGSKDTVNVKVTVNELSSEYEVTGAPIEVNQNTPVTNDELKAKVTATSKVENVDGADKISKVEPKVQVSTAAYGETNIEATVTFKDGTTKEVTIPLKVKDVTPPTITAPEENKNWEMTALDKTLPNMEVRAEDNANGSGIKTVSVEGLPDYLEYDSTTNSIKFKLGKQEVEKLPDNTPSKEFNLNIRVEDNAGNVNTRTAKITVSSMSAKTNPQPKDQMVNYGQVPNPEDSVNKQGLPDGTTVTWKTPPVDNTPGSTTGEVEITYPDGSKDVVTVNVTVRKVSEEYTATGTQIEVNQNAEVTSDMLKGVVNAINAQDDNGNAKIAKVESKTPINTALYGNQTIQAKVTYIDGSEQDVTIPLKVKDVTPPTIQTPTNGQNWNLIAVEGGNPNIAVTSEDNAGGSGIKSITVMGLPNFLEYNEATKMIQFKTGVTSVPKLSEGTDVEPHNVTITVADNAGNETTTNVTITVKSMTTKYNATPNEQKQTVSYGEELDAGASINKSGLPAGTTYTWETKPSTTEEPGEKAGVVTVTYPDGSKDAVNVTVNVRKLSDEYEPTGTKIVKNQNDLVSNEELKATVTISNNGASKVKSVTPVGTINTINSGDQTINATVTYLDGTTDTVTITLEVKDVTPPTIQAPTENTNWEMTALDKTLPNMEVSAADNANGSGVKTVSVEGLPDYLEYDSTTNSIRFKAGKQEVEKLPENTPSKEFNLNIRVEDKAGNVSERTAKITVSSMSEKKNPTPIPQNTSYGQVPSPNASVDKTGLPEGTNVTWKTPPVVTAPGTSTGVIEVTYPDGSKDTVEVTVNISKLSDEYNIAGTEIVVNQNTPVTNDDLKAKVTAISKEGNINGTDKISKVEPKAEISTANYGNQNITATVTFKDGTTKEVTIPLKVKDITAPTIQTPTNGQNWDLIAVEGENPNIAVTSQDNAGGSGVKSTTITGLPEFLEYNEATKTIQFKAGTTSVPNLPEGTDVEPHNVTITVVDNAGNETTINVTITVKSMTTKYEATSNPEKKIVSYGEEVDAGASINKSGLPVGTTYTWETKPSTTQGPGDKVGVVTVTYPDGSKDTVNVTVNVRALNDEYDVAGNEIVVNQNTPVTNDELKAKVTTTSKVGNIDGTDKISKVEPKAEISTVNYGNQNITATVTFKDGTTKEVTIPLKVKDVIPPTIQAPTENTNWEMTALDKTLPNMEVRVEDNANGSGVKTVSVEGLPNYLEYDNATNLIKFKTGKQEVEKLSENTPSKEFNLNIRVEDNAGNVNTRTAKITVSSISAKTNPQPNDQTVNYGQTPNPEDSINKQGLPDGTTVIWKTPPVVNTPGSTTGEVEITYPDGSKDVVTVNVTVRKVSEEYTATGTQIEVNQNEEVTSDMLKGAVNATNGKGENGNAKISKVESTAPISTTTYGDQTIQAKVIYIDGSEQEVTIPLKVKDITPPTITAPIENKNWEITALDKTLPAMKIKAEDNANGSGISMIEVRNLPEFLTFDESTGTIVFKEGVQEVPKIKSDNTMHGVTIIARDRAGNSTSILVNITVWSMRGKYDPQPKAQTVDNGTVPNAEDSVDKTGLPEGTTVTWKTTPDVSTPGSHPTIALVTYPDGTVDEVTVPITVKKQSETFTPTAKEPNQTAKHGSDPSAEGSINTENLPKGTTYTWVEKPDTNTTPGSKQGKVLITYPDNSTEEVTVTVEVTPQKDDYNPQPKPQTVDNGTVPNAEDSVDKTGLPSGTTITWKTNPEVTTPGEYPTIALVTYPDGTVDEVEVPITVKKQSDTFTPTAKEPNPTAKHGSDPSAEGSINTDGLPSGTTYTWVEKPDTNTTPGSKPGKVLITYPDNSTEEVPVTVEVTPQKDDYNPQPKPQTITNGDVPNAKDSIGNVQELPDGTRIEWKDGTVPNTDTPGNISAKITITYPDGTVDEVDVTIIANKQTAKGDPEVQPTLPEFSGGVNGDPEVQPTLPEFSGGVNGDPEVQPALPEFNGGVNGDPEVQPMLPEFSGGVNGDPEVQPALPEFNGGVNGDPEVQPTLPEFNGGVNGDPEVQPMLPEFSGGVNGDPEIQPEVQKNKLIITRWIDENGNELKPADAEASTKLGEENKAFDHGEIEGYEFIRTEVSKSGDVVTHIFRKRANNVINKVRVTQANSRNIDLVKSSGFSKTYKRLANTGETANNSELAGLGLAIVGLFAAIKRRKNEED</sequence>
<keyword evidence="4" id="KW-0732">Signal</keyword>
<dbReference type="Gene3D" id="2.60.40.10">
    <property type="entry name" value="Immunoglobulins"/>
    <property type="match status" value="11"/>
</dbReference>
<feature type="region of interest" description="Disordered" evidence="7">
    <location>
        <begin position="3682"/>
        <end position="3740"/>
    </location>
</feature>
<proteinExistence type="predicted"/>
<evidence type="ECO:0000256" key="3">
    <source>
        <dbReference type="ARBA" id="ARBA00022525"/>
    </source>
</evidence>
<dbReference type="PROSITE" id="PS50847">
    <property type="entry name" value="GRAM_POS_ANCHORING"/>
    <property type="match status" value="1"/>
</dbReference>
<comment type="subcellular location">
    <subcellularLocation>
        <location evidence="1">Secreted</location>
        <location evidence="1">Cell wall</location>
        <topology evidence="1">Peptidoglycan-anchor</topology>
    </subcellularLocation>
</comment>
<dbReference type="NCBIfam" id="TIGR02331">
    <property type="entry name" value="rib_alpha"/>
    <property type="match status" value="15"/>
</dbReference>
<evidence type="ECO:0000259" key="8">
    <source>
        <dbReference type="PROSITE" id="PS50847"/>
    </source>
</evidence>
<protein>
    <submittedName>
        <fullName evidence="9">LPXTG cell wall anchor domain-containing protein</fullName>
    </submittedName>
</protein>
<feature type="region of interest" description="Disordered" evidence="7">
    <location>
        <begin position="1075"/>
        <end position="1097"/>
    </location>
</feature>
<feature type="compositionally biased region" description="Polar residues" evidence="7">
    <location>
        <begin position="821"/>
        <end position="831"/>
    </location>
</feature>
<dbReference type="InterPro" id="IPR059115">
    <property type="entry name" value="Rib"/>
</dbReference>
<feature type="coiled-coil region" evidence="6">
    <location>
        <begin position="95"/>
        <end position="170"/>
    </location>
</feature>
<feature type="compositionally biased region" description="Polar residues" evidence="7">
    <location>
        <begin position="3489"/>
        <end position="3504"/>
    </location>
</feature>
<dbReference type="Gene3D" id="3.10.20.890">
    <property type="match status" value="1"/>
</dbReference>
<dbReference type="InterPro" id="IPR013783">
    <property type="entry name" value="Ig-like_fold"/>
</dbReference>
<dbReference type="Pfam" id="PF18877">
    <property type="entry name" value="SSSPR-51"/>
    <property type="match status" value="1"/>
</dbReference>
<dbReference type="InterPro" id="IPR027579">
    <property type="entry name" value="SSSPR51_Rpt"/>
</dbReference>
<dbReference type="Pfam" id="PF08428">
    <property type="entry name" value="Rib"/>
    <property type="match status" value="23"/>
</dbReference>
<evidence type="ECO:0000256" key="5">
    <source>
        <dbReference type="ARBA" id="ARBA00023088"/>
    </source>
</evidence>
<evidence type="ECO:0000256" key="2">
    <source>
        <dbReference type="ARBA" id="ARBA00022512"/>
    </source>
</evidence>
<feature type="compositionally biased region" description="Polar residues" evidence="7">
    <location>
        <begin position="2667"/>
        <end position="2679"/>
    </location>
</feature>
<feature type="compositionally biased region" description="Low complexity" evidence="7">
    <location>
        <begin position="1635"/>
        <end position="1645"/>
    </location>
</feature>
<dbReference type="InterPro" id="IPR012706">
    <property type="entry name" value="Rib_alpha_Esp_rpt"/>
</dbReference>
<feature type="region of interest" description="Disordered" evidence="7">
    <location>
        <begin position="3608"/>
        <end position="3651"/>
    </location>
</feature>
<keyword evidence="2" id="KW-0134">Cell wall</keyword>
<keyword evidence="10" id="KW-1185">Reference proteome</keyword>
<organism evidence="9 10">
    <name type="scientific">Gemella haemolysans</name>
    <dbReference type="NCBI Taxonomy" id="1379"/>
    <lineage>
        <taxon>Bacteria</taxon>
        <taxon>Bacillati</taxon>
        <taxon>Bacillota</taxon>
        <taxon>Bacilli</taxon>
        <taxon>Bacillales</taxon>
        <taxon>Gemellaceae</taxon>
        <taxon>Gemella</taxon>
    </lineage>
</organism>
<feature type="region of interest" description="Disordered" evidence="7">
    <location>
        <begin position="3760"/>
        <end position="3788"/>
    </location>
</feature>
<dbReference type="Pfam" id="PF12245">
    <property type="entry name" value="Big_3_2"/>
    <property type="match status" value="4"/>
</dbReference>
<gene>
    <name evidence="9" type="ORF">FOC48_00575</name>
</gene>
<feature type="region of interest" description="Disordered" evidence="7">
    <location>
        <begin position="172"/>
        <end position="209"/>
    </location>
</feature>
<feature type="region of interest" description="Disordered" evidence="7">
    <location>
        <begin position="3469"/>
        <end position="3505"/>
    </location>
</feature>
<feature type="compositionally biased region" description="Polar residues" evidence="7">
    <location>
        <begin position="3639"/>
        <end position="3651"/>
    </location>
</feature>
<dbReference type="InterPro" id="IPR022038">
    <property type="entry name" value="Ig-like_bact"/>
</dbReference>
<feature type="region of interest" description="Disordered" evidence="7">
    <location>
        <begin position="2654"/>
        <end position="2679"/>
    </location>
</feature>
<evidence type="ECO:0000313" key="10">
    <source>
        <dbReference type="Proteomes" id="UP000501205"/>
    </source>
</evidence>
<feature type="compositionally biased region" description="Polar residues" evidence="7">
    <location>
        <begin position="1075"/>
        <end position="1091"/>
    </location>
</feature>
<evidence type="ECO:0000256" key="4">
    <source>
        <dbReference type="ARBA" id="ARBA00022729"/>
    </source>
</evidence>
<dbReference type="Proteomes" id="UP000501205">
    <property type="component" value="Chromosome"/>
</dbReference>
<accession>A0ABX6KIN8</accession>
<keyword evidence="3" id="KW-0964">Secreted</keyword>
<feature type="domain" description="Gram-positive cocci surface proteins LPxTG" evidence="8">
    <location>
        <begin position="4068"/>
        <end position="4102"/>
    </location>
</feature>
<keyword evidence="5" id="KW-0572">Peptidoglycan-anchor</keyword>
<dbReference type="NCBIfam" id="TIGR04308">
    <property type="entry name" value="repeat_SSSPR51"/>
    <property type="match status" value="1"/>
</dbReference>
<feature type="compositionally biased region" description="Polar residues" evidence="7">
    <location>
        <begin position="3555"/>
        <end position="3569"/>
    </location>
</feature>
<dbReference type="InterPro" id="IPR019931">
    <property type="entry name" value="LPXTG_anchor"/>
</dbReference>
<feature type="compositionally biased region" description="Polar residues" evidence="7">
    <location>
        <begin position="3532"/>
        <end position="3546"/>
    </location>
</feature>
<feature type="region of interest" description="Disordered" evidence="7">
    <location>
        <begin position="3532"/>
        <end position="3587"/>
    </location>
</feature>
<feature type="compositionally biased region" description="Polar residues" evidence="7">
    <location>
        <begin position="3708"/>
        <end position="3722"/>
    </location>
</feature>
<evidence type="ECO:0000256" key="6">
    <source>
        <dbReference type="SAM" id="Coils"/>
    </source>
</evidence>
<evidence type="ECO:0000313" key="9">
    <source>
        <dbReference type="EMBL" id="QIX87351.1"/>
    </source>
</evidence>
<feature type="region of interest" description="Disordered" evidence="7">
    <location>
        <begin position="2149"/>
        <end position="2179"/>
    </location>
</feature>
<feature type="compositionally biased region" description="Basic and acidic residues" evidence="7">
    <location>
        <begin position="172"/>
        <end position="196"/>
    </location>
</feature>
<dbReference type="EMBL" id="CP050965">
    <property type="protein sequence ID" value="QIX87351.1"/>
    <property type="molecule type" value="Genomic_DNA"/>
</dbReference>
<feature type="region of interest" description="Disordered" evidence="7">
    <location>
        <begin position="1626"/>
        <end position="1645"/>
    </location>
</feature>
<evidence type="ECO:0000256" key="1">
    <source>
        <dbReference type="ARBA" id="ARBA00004168"/>
    </source>
</evidence>
<evidence type="ECO:0000256" key="7">
    <source>
        <dbReference type="SAM" id="MobiDB-lite"/>
    </source>
</evidence>
<dbReference type="NCBIfam" id="TIGR01167">
    <property type="entry name" value="LPXTG_anchor"/>
    <property type="match status" value="1"/>
</dbReference>
<dbReference type="RefSeq" id="WP_172497790.1">
    <property type="nucleotide sequence ID" value="NZ_CP050965.1"/>
</dbReference>
<name>A0ABX6KIN8_9BACL</name>